<name>A0A371CZH6_9APHY</name>
<organism evidence="1 2">
    <name type="scientific">Lentinus brumalis</name>
    <dbReference type="NCBI Taxonomy" id="2498619"/>
    <lineage>
        <taxon>Eukaryota</taxon>
        <taxon>Fungi</taxon>
        <taxon>Dikarya</taxon>
        <taxon>Basidiomycota</taxon>
        <taxon>Agaricomycotina</taxon>
        <taxon>Agaricomycetes</taxon>
        <taxon>Polyporales</taxon>
        <taxon>Polyporaceae</taxon>
        <taxon>Lentinus</taxon>
    </lineage>
</organism>
<dbReference type="EMBL" id="KZ857435">
    <property type="protein sequence ID" value="RDX45688.1"/>
    <property type="molecule type" value="Genomic_DNA"/>
</dbReference>
<dbReference type="AlphaFoldDB" id="A0A371CZH6"/>
<sequence>MTTTTIIGDDGGDLRRGEKKAKFALMLEGEALTAAGTTVEQDVMWTLAMRTMLLLHVCMRVRESKQADRAQLGVQVWLEIDDLEQRLARHTWNLDGSFRYQVEELLFGSRMRMLASHEFRNFIRR</sequence>
<reference evidence="1 2" key="1">
    <citation type="journal article" date="2018" name="Biotechnol. Biofuels">
        <title>Integrative visual omics of the white-rot fungus Polyporus brumalis exposes the biotechnological potential of its oxidative enzymes for delignifying raw plant biomass.</title>
        <authorList>
            <person name="Miyauchi S."/>
            <person name="Rancon A."/>
            <person name="Drula E."/>
            <person name="Hage H."/>
            <person name="Chaduli D."/>
            <person name="Favel A."/>
            <person name="Grisel S."/>
            <person name="Henrissat B."/>
            <person name="Herpoel-Gimbert I."/>
            <person name="Ruiz-Duenas F.J."/>
            <person name="Chevret D."/>
            <person name="Hainaut M."/>
            <person name="Lin J."/>
            <person name="Wang M."/>
            <person name="Pangilinan J."/>
            <person name="Lipzen A."/>
            <person name="Lesage-Meessen L."/>
            <person name="Navarro D."/>
            <person name="Riley R."/>
            <person name="Grigoriev I.V."/>
            <person name="Zhou S."/>
            <person name="Raouche S."/>
            <person name="Rosso M.N."/>
        </authorList>
    </citation>
    <scope>NUCLEOTIDE SEQUENCE [LARGE SCALE GENOMIC DNA]</scope>
    <source>
        <strain evidence="1 2">BRFM 1820</strain>
    </source>
</reference>
<keyword evidence="2" id="KW-1185">Reference proteome</keyword>
<accession>A0A371CZH6</accession>
<protein>
    <submittedName>
        <fullName evidence="1">Uncharacterized protein</fullName>
    </submittedName>
</protein>
<evidence type="ECO:0000313" key="1">
    <source>
        <dbReference type="EMBL" id="RDX45688.1"/>
    </source>
</evidence>
<dbReference type="Proteomes" id="UP000256964">
    <property type="component" value="Unassembled WGS sequence"/>
</dbReference>
<gene>
    <name evidence="1" type="ORF">OH76DRAFT_1486166</name>
</gene>
<dbReference type="STRING" id="139420.A0A371CZH6"/>
<evidence type="ECO:0000313" key="2">
    <source>
        <dbReference type="Proteomes" id="UP000256964"/>
    </source>
</evidence>
<proteinExistence type="predicted"/>